<dbReference type="PANTHER" id="PTHR43393:SF3">
    <property type="entry name" value="LYSINE DECARBOXYLASE-LIKE PROTEIN"/>
    <property type="match status" value="1"/>
</dbReference>
<evidence type="ECO:0000313" key="1">
    <source>
        <dbReference type="EMBL" id="AVH61699.1"/>
    </source>
</evidence>
<dbReference type="InterPro" id="IPR052341">
    <property type="entry name" value="LOG_family_nucleotidases"/>
</dbReference>
<gene>
    <name evidence="1" type="ORF">C4B68_39985</name>
</gene>
<organism evidence="1 2">
    <name type="scientific">Streptomyces dengpaensis</name>
    <dbReference type="NCBI Taxonomy" id="2049881"/>
    <lineage>
        <taxon>Bacteria</taxon>
        <taxon>Bacillati</taxon>
        <taxon>Actinomycetota</taxon>
        <taxon>Actinomycetes</taxon>
        <taxon>Kitasatosporales</taxon>
        <taxon>Streptomycetaceae</taxon>
        <taxon>Streptomyces</taxon>
    </lineage>
</organism>
<dbReference type="RefSeq" id="WP_099505239.1">
    <property type="nucleotide sequence ID" value="NZ_CP026653.1"/>
</dbReference>
<sequence>MNSTDHATDLTVALFAGVVPPDGEEPLAEAAGAALARAGYALRHGGYNGLMEAAARGAARHGVPVTAITLADRPDWGALNPHVTTTVHSPTMGSRLHAYLDDADLVVAMGGGVGTLHELTAALYYATTIRSVPVRLLGPAACRLSAFLRAEGWLTESPTRPLGFLRELPDMEALAADLKALDAGRCEP</sequence>
<dbReference type="PANTHER" id="PTHR43393">
    <property type="entry name" value="CYTOKININ RIBOSIDE 5'-MONOPHOSPHATE PHOSPHORIBOHYDROLASE"/>
    <property type="match status" value="1"/>
</dbReference>
<dbReference type="EMBL" id="CP026653">
    <property type="protein sequence ID" value="AVH61699.1"/>
    <property type="molecule type" value="Genomic_DNA"/>
</dbReference>
<dbReference type="InterPro" id="IPR041164">
    <property type="entry name" value="LDcluster4"/>
</dbReference>
<proteinExistence type="predicted"/>
<reference evidence="1 2" key="1">
    <citation type="submission" date="2018-02" db="EMBL/GenBank/DDBJ databases">
        <title>Complete genome sequence of Streptomyces dengpaensis, the producer of angucyclines.</title>
        <authorList>
            <person name="Yumei L."/>
        </authorList>
    </citation>
    <scope>NUCLEOTIDE SEQUENCE [LARGE SCALE GENOMIC DNA]</scope>
    <source>
        <strain evidence="1 2">XZHG99</strain>
        <plasmid evidence="1 2">unnamed1</plasmid>
    </source>
</reference>
<keyword evidence="2" id="KW-1185">Reference proteome</keyword>
<dbReference type="Gene3D" id="3.40.50.450">
    <property type="match status" value="1"/>
</dbReference>
<dbReference type="SUPFAM" id="SSF102405">
    <property type="entry name" value="MCP/YpsA-like"/>
    <property type="match status" value="1"/>
</dbReference>
<protein>
    <submittedName>
        <fullName evidence="1">DNA transporter</fullName>
    </submittedName>
</protein>
<dbReference type="Pfam" id="PF18306">
    <property type="entry name" value="LDcluster4"/>
    <property type="match status" value="1"/>
</dbReference>
<evidence type="ECO:0000313" key="2">
    <source>
        <dbReference type="Proteomes" id="UP000238413"/>
    </source>
</evidence>
<dbReference type="Proteomes" id="UP000238413">
    <property type="component" value="Plasmid unnamed1"/>
</dbReference>
<geneLocation type="plasmid" evidence="1 2">
    <name>unnamed1</name>
</geneLocation>
<accession>A0ABM6T3T5</accession>
<name>A0ABM6T3T5_9ACTN</name>
<keyword evidence="1" id="KW-0614">Plasmid</keyword>